<dbReference type="EMBL" id="JBHSGQ010000003">
    <property type="protein sequence ID" value="MFC4725373.1"/>
    <property type="molecule type" value="Genomic_DNA"/>
</dbReference>
<accession>A0ABV9NFN4</accession>
<name>A0ABV9NFN4_9PROT</name>
<comment type="caution">
    <text evidence="1">The sequence shown here is derived from an EMBL/GenBank/DDBJ whole genome shotgun (WGS) entry which is preliminary data.</text>
</comment>
<sequence length="148" mass="16021">MAGVLEKAQAGLTALASELSDEGFNKIEAAFALNDKRTPIHADIRGFIRELSKKETGLKEIRDMAGKNLEFAAVFYGTPHYLLGLSEDTHNSIAGDLIKKHCPDGAGCFAGSMELQKAAAKYPDIIKAVHRSFYNSGLADKGNSRVEH</sequence>
<organism evidence="1 2">
    <name type="scientific">Glycocaulis abyssi</name>
    <dbReference type="NCBI Taxonomy" id="1433403"/>
    <lineage>
        <taxon>Bacteria</taxon>
        <taxon>Pseudomonadati</taxon>
        <taxon>Pseudomonadota</taxon>
        <taxon>Alphaproteobacteria</taxon>
        <taxon>Maricaulales</taxon>
        <taxon>Maricaulaceae</taxon>
        <taxon>Glycocaulis</taxon>
    </lineage>
</organism>
<evidence type="ECO:0000313" key="1">
    <source>
        <dbReference type="EMBL" id="MFC4725373.1"/>
    </source>
</evidence>
<evidence type="ECO:0000313" key="2">
    <source>
        <dbReference type="Proteomes" id="UP001596024"/>
    </source>
</evidence>
<gene>
    <name evidence="1" type="ORF">ACFPB0_08735</name>
</gene>
<reference evidence="2" key="1">
    <citation type="journal article" date="2019" name="Int. J. Syst. Evol. Microbiol.">
        <title>The Global Catalogue of Microorganisms (GCM) 10K type strain sequencing project: providing services to taxonomists for standard genome sequencing and annotation.</title>
        <authorList>
            <consortium name="The Broad Institute Genomics Platform"/>
            <consortium name="The Broad Institute Genome Sequencing Center for Infectious Disease"/>
            <person name="Wu L."/>
            <person name="Ma J."/>
        </authorList>
    </citation>
    <scope>NUCLEOTIDE SEQUENCE [LARGE SCALE GENOMIC DNA]</scope>
    <source>
        <strain evidence="2">CCUG 62981</strain>
    </source>
</reference>
<protein>
    <submittedName>
        <fullName evidence="1">Uncharacterized protein</fullName>
    </submittedName>
</protein>
<dbReference type="RefSeq" id="WP_371392620.1">
    <property type="nucleotide sequence ID" value="NZ_CP163421.1"/>
</dbReference>
<dbReference type="Proteomes" id="UP001596024">
    <property type="component" value="Unassembled WGS sequence"/>
</dbReference>
<keyword evidence="2" id="KW-1185">Reference proteome</keyword>
<proteinExistence type="predicted"/>